<sequence length="126" mass="14967">MDIIVENTVENESVVDNGKENTIHDSSFNVSTFKEVTTEEWNIRNENKQTTRKRKFVETEDTLKIKRIKQIIDQEHQLAEMKLRHEKIMYAMKETHLKEINKLELRASVAKAELAELLLEKEKERK</sequence>
<evidence type="ECO:0000313" key="2">
    <source>
        <dbReference type="EMBL" id="EFN77896.1"/>
    </source>
</evidence>
<reference evidence="2 3" key="1">
    <citation type="journal article" date="2010" name="Science">
        <title>Genomic comparison of the ants Camponotus floridanus and Harpegnathos saltator.</title>
        <authorList>
            <person name="Bonasio R."/>
            <person name="Zhang G."/>
            <person name="Ye C."/>
            <person name="Mutti N.S."/>
            <person name="Fang X."/>
            <person name="Qin N."/>
            <person name="Donahue G."/>
            <person name="Yang P."/>
            <person name="Li Q."/>
            <person name="Li C."/>
            <person name="Zhang P."/>
            <person name="Huang Z."/>
            <person name="Berger S.L."/>
            <person name="Reinberg D."/>
            <person name="Wang J."/>
            <person name="Liebig J."/>
        </authorList>
    </citation>
    <scope>NUCLEOTIDE SEQUENCE [LARGE SCALE GENOMIC DNA]</scope>
    <source>
        <strain evidence="2 3">R22 G/1</strain>
    </source>
</reference>
<dbReference type="EMBL" id="GL452124">
    <property type="protein sequence ID" value="EFN77896.1"/>
    <property type="molecule type" value="Genomic_DNA"/>
</dbReference>
<keyword evidence="3" id="KW-1185">Reference proteome</keyword>
<dbReference type="Proteomes" id="UP000008237">
    <property type="component" value="Unassembled WGS sequence"/>
</dbReference>
<evidence type="ECO:0000313" key="3">
    <source>
        <dbReference type="Proteomes" id="UP000008237"/>
    </source>
</evidence>
<accession>E2C2E6</accession>
<evidence type="ECO:0000256" key="1">
    <source>
        <dbReference type="SAM" id="Coils"/>
    </source>
</evidence>
<keyword evidence="1" id="KW-0175">Coiled coil</keyword>
<dbReference type="InParanoid" id="E2C2E6"/>
<dbReference type="OrthoDB" id="7699612at2759"/>
<protein>
    <submittedName>
        <fullName evidence="2">Uncharacterized protein</fullName>
    </submittedName>
</protein>
<dbReference type="AlphaFoldDB" id="E2C2E6"/>
<feature type="coiled-coil region" evidence="1">
    <location>
        <begin position="93"/>
        <end position="120"/>
    </location>
</feature>
<gene>
    <name evidence="2" type="ORF">EAI_00579</name>
</gene>
<name>E2C2E6_HARSA</name>
<organism evidence="3">
    <name type="scientific">Harpegnathos saltator</name>
    <name type="common">Jerdon's jumping ant</name>
    <dbReference type="NCBI Taxonomy" id="610380"/>
    <lineage>
        <taxon>Eukaryota</taxon>
        <taxon>Metazoa</taxon>
        <taxon>Ecdysozoa</taxon>
        <taxon>Arthropoda</taxon>
        <taxon>Hexapoda</taxon>
        <taxon>Insecta</taxon>
        <taxon>Pterygota</taxon>
        <taxon>Neoptera</taxon>
        <taxon>Endopterygota</taxon>
        <taxon>Hymenoptera</taxon>
        <taxon>Apocrita</taxon>
        <taxon>Aculeata</taxon>
        <taxon>Formicoidea</taxon>
        <taxon>Formicidae</taxon>
        <taxon>Ponerinae</taxon>
        <taxon>Ponerini</taxon>
        <taxon>Harpegnathos</taxon>
    </lineage>
</organism>
<proteinExistence type="predicted"/>